<evidence type="ECO:0000256" key="1">
    <source>
        <dbReference type="SAM" id="Coils"/>
    </source>
</evidence>
<dbReference type="AlphaFoldDB" id="A0AA35R7J7"/>
<comment type="caution">
    <text evidence="3">The sequence shown here is derived from an EMBL/GenBank/DDBJ whole genome shotgun (WGS) entry which is preliminary data.</text>
</comment>
<proteinExistence type="predicted"/>
<accession>A0AA35R7J7</accession>
<sequence>MARNSEKRLSGLNRFLEAKETKRNAELQRPPLSRLASAEDVKGWIPSIEKEISYLLKQIEGTGSRKHNDAKIEEFQERIDHLQREHKRFVAKVRSLDPSYRDVVPWQPRGYKRKRHREGQSTEPAKEASGPQIKRLYSPLLAEEEKMSSKKPVSSSTSQEFHVLSEGMQRAPSSYFLSSKSQWTTGELSGNRIDECVMKESSLVRGIEGGVLRLDYSSSEEEDKT</sequence>
<reference evidence="3" key="1">
    <citation type="submission" date="2023-03" db="EMBL/GenBank/DDBJ databases">
        <authorList>
            <person name="Steffen K."/>
            <person name="Cardenas P."/>
        </authorList>
    </citation>
    <scope>NUCLEOTIDE SEQUENCE</scope>
</reference>
<feature type="compositionally biased region" description="Low complexity" evidence="2">
    <location>
        <begin position="150"/>
        <end position="160"/>
    </location>
</feature>
<dbReference type="Proteomes" id="UP001174909">
    <property type="component" value="Unassembled WGS sequence"/>
</dbReference>
<gene>
    <name evidence="3" type="ORF">GBAR_LOCUS4523</name>
</gene>
<dbReference type="GO" id="GO:0000350">
    <property type="term" value="P:generation of catalytic spliceosome for second transesterification step"/>
    <property type="evidence" value="ECO:0007669"/>
    <property type="project" value="InterPro"/>
</dbReference>
<dbReference type="InterPro" id="IPR009360">
    <property type="entry name" value="Isy1"/>
</dbReference>
<dbReference type="Pfam" id="PF06246">
    <property type="entry name" value="Isy1"/>
    <property type="match status" value="1"/>
</dbReference>
<keyword evidence="1" id="KW-0175">Coiled coil</keyword>
<evidence type="ECO:0000313" key="4">
    <source>
        <dbReference type="Proteomes" id="UP001174909"/>
    </source>
</evidence>
<protein>
    <submittedName>
        <fullName evidence="3">Uncharacterized protein</fullName>
    </submittedName>
</protein>
<organism evidence="3 4">
    <name type="scientific">Geodia barretti</name>
    <name type="common">Barrett's horny sponge</name>
    <dbReference type="NCBI Taxonomy" id="519541"/>
    <lineage>
        <taxon>Eukaryota</taxon>
        <taxon>Metazoa</taxon>
        <taxon>Porifera</taxon>
        <taxon>Demospongiae</taxon>
        <taxon>Heteroscleromorpha</taxon>
        <taxon>Tetractinellida</taxon>
        <taxon>Astrophorina</taxon>
        <taxon>Geodiidae</taxon>
        <taxon>Geodia</taxon>
    </lineage>
</organism>
<keyword evidence="4" id="KW-1185">Reference proteome</keyword>
<feature type="region of interest" description="Disordered" evidence="2">
    <location>
        <begin position="105"/>
        <end position="163"/>
    </location>
</feature>
<dbReference type="EMBL" id="CASHTH010000655">
    <property type="protein sequence ID" value="CAI8006004.1"/>
    <property type="molecule type" value="Genomic_DNA"/>
</dbReference>
<evidence type="ECO:0000256" key="2">
    <source>
        <dbReference type="SAM" id="MobiDB-lite"/>
    </source>
</evidence>
<feature type="coiled-coil region" evidence="1">
    <location>
        <begin position="65"/>
        <end position="92"/>
    </location>
</feature>
<evidence type="ECO:0000313" key="3">
    <source>
        <dbReference type="EMBL" id="CAI8006004.1"/>
    </source>
</evidence>
<name>A0AA35R7J7_GEOBA</name>